<name>A0A2G4EYZ4_9CYAN</name>
<dbReference type="Proteomes" id="UP000226442">
    <property type="component" value="Unassembled WGS sequence"/>
</dbReference>
<feature type="domain" description="Thioredoxin" evidence="14">
    <location>
        <begin position="3"/>
        <end position="156"/>
    </location>
</feature>
<dbReference type="PANTHER" id="PTHR42801:SF4">
    <property type="entry name" value="AHPC_TSA FAMILY PROTEIN"/>
    <property type="match status" value="1"/>
</dbReference>
<dbReference type="FunFam" id="3.40.30.10:FF:000007">
    <property type="entry name" value="Thioredoxin-dependent thiol peroxidase"/>
    <property type="match status" value="1"/>
</dbReference>
<dbReference type="PROSITE" id="PS51352">
    <property type="entry name" value="THIOREDOXIN_2"/>
    <property type="match status" value="1"/>
</dbReference>
<evidence type="ECO:0000256" key="4">
    <source>
        <dbReference type="ARBA" id="ARBA00022559"/>
    </source>
</evidence>
<dbReference type="Gene3D" id="3.40.30.10">
    <property type="entry name" value="Glutaredoxin"/>
    <property type="match status" value="1"/>
</dbReference>
<dbReference type="InterPro" id="IPR024706">
    <property type="entry name" value="Peroxiredoxin_AhpC-typ"/>
</dbReference>
<dbReference type="InterPro" id="IPR000866">
    <property type="entry name" value="AhpC/TSA"/>
</dbReference>
<evidence type="ECO:0000256" key="3">
    <source>
        <dbReference type="ARBA" id="ARBA00013017"/>
    </source>
</evidence>
<dbReference type="EMBL" id="NXIB02000080">
    <property type="protein sequence ID" value="PHX54734.1"/>
    <property type="molecule type" value="Genomic_DNA"/>
</dbReference>
<keyword evidence="8" id="KW-0676">Redox-active center</keyword>
<reference evidence="15" key="1">
    <citation type="submission" date="2017-10" db="EMBL/GenBank/DDBJ databases">
        <title>Draft genome sequence of the planktic cyanobacteria Tychonema bourrellyi isolated from alpine lentic freshwater.</title>
        <authorList>
            <person name="Tett A."/>
            <person name="Armanini F."/>
            <person name="Asnicar F."/>
            <person name="Boscaini A."/>
            <person name="Pasolli E."/>
            <person name="Zolfo M."/>
            <person name="Donati C."/>
            <person name="Salmaso N."/>
            <person name="Segata N."/>
        </authorList>
    </citation>
    <scope>NUCLEOTIDE SEQUENCE</scope>
    <source>
        <strain evidence="15">FEM_GT703</strain>
    </source>
</reference>
<dbReference type="AlphaFoldDB" id="A0A2G4EYZ4"/>
<comment type="subunit">
    <text evidence="2">Monomer.</text>
</comment>
<dbReference type="RefSeq" id="WP_096828350.1">
    <property type="nucleotide sequence ID" value="NZ_NXIB02000080.1"/>
</dbReference>
<keyword evidence="4 15" id="KW-0575">Peroxidase</keyword>
<dbReference type="InterPro" id="IPR036249">
    <property type="entry name" value="Thioredoxin-like_sf"/>
</dbReference>
<keyword evidence="7" id="KW-1015">Disulfide bond</keyword>
<evidence type="ECO:0000313" key="16">
    <source>
        <dbReference type="Proteomes" id="UP000226442"/>
    </source>
</evidence>
<dbReference type="CDD" id="cd03017">
    <property type="entry name" value="PRX_BCP"/>
    <property type="match status" value="1"/>
</dbReference>
<evidence type="ECO:0000256" key="6">
    <source>
        <dbReference type="ARBA" id="ARBA00023002"/>
    </source>
</evidence>
<evidence type="ECO:0000256" key="10">
    <source>
        <dbReference type="ARBA" id="ARBA00038489"/>
    </source>
</evidence>
<gene>
    <name evidence="15" type="ORF">CP500_014425</name>
</gene>
<dbReference type="OrthoDB" id="9801080at2"/>
<evidence type="ECO:0000256" key="1">
    <source>
        <dbReference type="ARBA" id="ARBA00003330"/>
    </source>
</evidence>
<dbReference type="SUPFAM" id="SSF52833">
    <property type="entry name" value="Thioredoxin-like"/>
    <property type="match status" value="1"/>
</dbReference>
<evidence type="ECO:0000256" key="12">
    <source>
        <dbReference type="ARBA" id="ARBA00049091"/>
    </source>
</evidence>
<evidence type="ECO:0000256" key="8">
    <source>
        <dbReference type="ARBA" id="ARBA00023284"/>
    </source>
</evidence>
<evidence type="ECO:0000313" key="15">
    <source>
        <dbReference type="EMBL" id="PHX54734.1"/>
    </source>
</evidence>
<evidence type="ECO:0000256" key="13">
    <source>
        <dbReference type="PIRSR" id="PIRSR000239-1"/>
    </source>
</evidence>
<comment type="function">
    <text evidence="1">Thiol-specific peroxidase that catalyzes the reduction of hydrogen peroxide and organic hydroperoxides to water and alcohols, respectively. Plays a role in cell protection against oxidative stress by detoxifying peroxides and as sensor of hydrogen peroxide-mediated signaling events.</text>
</comment>
<evidence type="ECO:0000256" key="9">
    <source>
        <dbReference type="ARBA" id="ARBA00032824"/>
    </source>
</evidence>
<dbReference type="NCBIfam" id="NF006960">
    <property type="entry name" value="PRK09437.1"/>
    <property type="match status" value="1"/>
</dbReference>
<organism evidence="15 16">
    <name type="scientific">Tychonema bourrellyi FEM_GT703</name>
    <dbReference type="NCBI Taxonomy" id="2040638"/>
    <lineage>
        <taxon>Bacteria</taxon>
        <taxon>Bacillati</taxon>
        <taxon>Cyanobacteriota</taxon>
        <taxon>Cyanophyceae</taxon>
        <taxon>Oscillatoriophycideae</taxon>
        <taxon>Oscillatoriales</taxon>
        <taxon>Microcoleaceae</taxon>
        <taxon>Tychonema</taxon>
    </lineage>
</organism>
<keyword evidence="6" id="KW-0560">Oxidoreductase</keyword>
<dbReference type="InterPro" id="IPR050924">
    <property type="entry name" value="Peroxiredoxin_BCP/PrxQ"/>
</dbReference>
<dbReference type="EC" id="1.11.1.24" evidence="3"/>
<evidence type="ECO:0000256" key="11">
    <source>
        <dbReference type="ARBA" id="ARBA00041373"/>
    </source>
</evidence>
<feature type="active site" description="Cysteine sulfenic acid (-SOH) intermediate; for peroxidase activity" evidence="13">
    <location>
        <position position="45"/>
    </location>
</feature>
<comment type="catalytic activity">
    <reaction evidence="12">
        <text>a hydroperoxide + [thioredoxin]-dithiol = an alcohol + [thioredoxin]-disulfide + H2O</text>
        <dbReference type="Rhea" id="RHEA:62620"/>
        <dbReference type="Rhea" id="RHEA-COMP:10698"/>
        <dbReference type="Rhea" id="RHEA-COMP:10700"/>
        <dbReference type="ChEBI" id="CHEBI:15377"/>
        <dbReference type="ChEBI" id="CHEBI:29950"/>
        <dbReference type="ChEBI" id="CHEBI:30879"/>
        <dbReference type="ChEBI" id="CHEBI:35924"/>
        <dbReference type="ChEBI" id="CHEBI:50058"/>
        <dbReference type="EC" id="1.11.1.24"/>
    </reaction>
</comment>
<evidence type="ECO:0000256" key="7">
    <source>
        <dbReference type="ARBA" id="ARBA00023157"/>
    </source>
</evidence>
<comment type="similarity">
    <text evidence="10">Belongs to the peroxiredoxin family. BCP/PrxQ subfamily.</text>
</comment>
<dbReference type="GO" id="GO:0008379">
    <property type="term" value="F:thioredoxin peroxidase activity"/>
    <property type="evidence" value="ECO:0007669"/>
    <property type="project" value="TreeGrafter"/>
</dbReference>
<sequence length="156" mass="17360">MILNPGDLAPDFSLPDAAGNFVHLADFLGKNIILYFYPRDNTPGCIKEACGFRDVYSDYQSRNIVVFGISTDSPQSHTKFAVKHQLPFPLLCDVDAKVSTAYGCYGLKKFMGKEFMGINRTTFAIAPDGKINKVYRKVKPQFHAIEILTDLTDISA</sequence>
<evidence type="ECO:0000259" key="14">
    <source>
        <dbReference type="PROSITE" id="PS51352"/>
    </source>
</evidence>
<keyword evidence="16" id="KW-1185">Reference proteome</keyword>
<accession>A0A2G4EYZ4</accession>
<proteinExistence type="inferred from homology"/>
<dbReference type="Pfam" id="PF00578">
    <property type="entry name" value="AhpC-TSA"/>
    <property type="match status" value="1"/>
</dbReference>
<evidence type="ECO:0000256" key="5">
    <source>
        <dbReference type="ARBA" id="ARBA00022862"/>
    </source>
</evidence>
<evidence type="ECO:0000256" key="2">
    <source>
        <dbReference type="ARBA" id="ARBA00011245"/>
    </source>
</evidence>
<dbReference type="GO" id="GO:0045454">
    <property type="term" value="P:cell redox homeostasis"/>
    <property type="evidence" value="ECO:0007669"/>
    <property type="project" value="TreeGrafter"/>
</dbReference>
<dbReference type="GO" id="GO:0034599">
    <property type="term" value="P:cellular response to oxidative stress"/>
    <property type="evidence" value="ECO:0007669"/>
    <property type="project" value="TreeGrafter"/>
</dbReference>
<dbReference type="PANTHER" id="PTHR42801">
    <property type="entry name" value="THIOREDOXIN-DEPENDENT PEROXIDE REDUCTASE"/>
    <property type="match status" value="1"/>
</dbReference>
<dbReference type="PIRSF" id="PIRSF000239">
    <property type="entry name" value="AHPC"/>
    <property type="match status" value="1"/>
</dbReference>
<comment type="caution">
    <text evidence="15">The sequence shown here is derived from an EMBL/GenBank/DDBJ whole genome shotgun (WGS) entry which is preliminary data.</text>
</comment>
<keyword evidence="5" id="KW-0049">Antioxidant</keyword>
<dbReference type="GO" id="GO:0005737">
    <property type="term" value="C:cytoplasm"/>
    <property type="evidence" value="ECO:0007669"/>
    <property type="project" value="TreeGrafter"/>
</dbReference>
<protein>
    <recommendedName>
        <fullName evidence="3">thioredoxin-dependent peroxiredoxin</fullName>
        <ecNumber evidence="3">1.11.1.24</ecNumber>
    </recommendedName>
    <alternativeName>
        <fullName evidence="11">Bacterioferritin comigratory protein</fullName>
    </alternativeName>
    <alternativeName>
        <fullName evidence="9">Thioredoxin peroxidase</fullName>
    </alternativeName>
</protein>
<dbReference type="InterPro" id="IPR013766">
    <property type="entry name" value="Thioredoxin_domain"/>
</dbReference>